<keyword evidence="3" id="KW-1185">Reference proteome</keyword>
<dbReference type="HOGENOM" id="CLU_1352762_0_0_3"/>
<evidence type="ECO:0000313" key="2">
    <source>
        <dbReference type="EMBL" id="ADN17755.1"/>
    </source>
</evidence>
<name>E0ULC5_GLOV7</name>
<evidence type="ECO:0000313" key="3">
    <source>
        <dbReference type="Proteomes" id="UP000008206"/>
    </source>
</evidence>
<keyword evidence="1" id="KW-1133">Transmembrane helix</keyword>
<geneLocation type="plasmid" evidence="2 3">
    <name>Cy782201</name>
</geneLocation>
<evidence type="ECO:0000256" key="1">
    <source>
        <dbReference type="SAM" id="Phobius"/>
    </source>
</evidence>
<sequence>MNYFIRFFLNYALNFSFTPIRRGIKGELLNLVSGKIATNNYKPKSVEGFMMMELLVAILLFTGFLATALELMMFNITYNINIKVQKEGLNWIEEQKQQAFLVADNLSKTKCTDFAIELWKQLESKSTFKTTSRLILDETSAPVEKTFADVNNKKYQLVKVYKIQKEEPEVLIFDYGIVDSTNQKKILQRQFEVRPNASNICY</sequence>
<dbReference type="KEGG" id="cyj:Cyan7822_5901"/>
<dbReference type="Proteomes" id="UP000008206">
    <property type="component" value="Plasmid Cy782201"/>
</dbReference>
<gene>
    <name evidence="2" type="ordered locus">Cyan7822_5901</name>
</gene>
<dbReference type="AlphaFoldDB" id="E0ULC5"/>
<keyword evidence="2" id="KW-0614">Plasmid</keyword>
<dbReference type="EMBL" id="CP002199">
    <property type="protein sequence ID" value="ADN17755.1"/>
    <property type="molecule type" value="Genomic_DNA"/>
</dbReference>
<keyword evidence="1" id="KW-0472">Membrane</keyword>
<feature type="transmembrane region" description="Helical" evidence="1">
    <location>
        <begin position="54"/>
        <end position="76"/>
    </location>
</feature>
<protein>
    <submittedName>
        <fullName evidence="2">Uncharacterized protein</fullName>
    </submittedName>
</protein>
<proteinExistence type="predicted"/>
<reference evidence="3" key="1">
    <citation type="journal article" date="2011" name="MBio">
        <title>Novel metabolic attributes of the genus Cyanothece, comprising a group of unicellular nitrogen-fixing Cyanobacteria.</title>
        <authorList>
            <person name="Bandyopadhyay A."/>
            <person name="Elvitigala T."/>
            <person name="Welsh E."/>
            <person name="Stockel J."/>
            <person name="Liberton M."/>
            <person name="Min H."/>
            <person name="Sherman L.A."/>
            <person name="Pakrasi H.B."/>
        </authorList>
    </citation>
    <scope>NUCLEOTIDE SEQUENCE [LARGE SCALE GENOMIC DNA]</scope>
    <source>
        <strain evidence="3">PCC 7822</strain>
        <plasmid evidence="3">Cy782201</plasmid>
    </source>
</reference>
<keyword evidence="1" id="KW-0812">Transmembrane</keyword>
<organism evidence="2 3">
    <name type="scientific">Gloeothece verrucosa (strain PCC 7822)</name>
    <name type="common">Cyanothece sp. (strain PCC 7822)</name>
    <dbReference type="NCBI Taxonomy" id="497965"/>
    <lineage>
        <taxon>Bacteria</taxon>
        <taxon>Bacillati</taxon>
        <taxon>Cyanobacteriota</taxon>
        <taxon>Cyanophyceae</taxon>
        <taxon>Oscillatoriophycideae</taxon>
        <taxon>Chroococcales</taxon>
        <taxon>Aphanothecaceae</taxon>
        <taxon>Gloeothece</taxon>
        <taxon>Gloeothece verrucosa</taxon>
    </lineage>
</organism>
<accession>E0ULC5</accession>
<dbReference type="RefSeq" id="WP_013334505.1">
    <property type="nucleotide sequence ID" value="NC_014533.1"/>
</dbReference>